<dbReference type="Proteomes" id="UP000192448">
    <property type="component" value="Unassembled WGS sequence"/>
</dbReference>
<dbReference type="STRING" id="1927124.BST13_34165"/>
<dbReference type="GO" id="GO:0005576">
    <property type="term" value="C:extracellular region"/>
    <property type="evidence" value="ECO:0007669"/>
    <property type="project" value="InterPro"/>
</dbReference>
<protein>
    <submittedName>
        <fullName evidence="4">Esterase</fullName>
    </submittedName>
</protein>
<dbReference type="PANTHER" id="PTHR43037:SF1">
    <property type="entry name" value="BLL1128 PROTEIN"/>
    <property type="match status" value="1"/>
</dbReference>
<evidence type="ECO:0000256" key="3">
    <source>
        <dbReference type="SAM" id="SignalP"/>
    </source>
</evidence>
<accession>A0A1X0A2W2</accession>
<dbReference type="AlphaFoldDB" id="A0A1X0A2W2"/>
<dbReference type="Pfam" id="PF10503">
    <property type="entry name" value="Esterase_PHB"/>
    <property type="match status" value="1"/>
</dbReference>
<organism evidence="4 5">
    <name type="scientific">Mycobacterium aquaticum</name>
    <dbReference type="NCBI Taxonomy" id="1927124"/>
    <lineage>
        <taxon>Bacteria</taxon>
        <taxon>Bacillati</taxon>
        <taxon>Actinomycetota</taxon>
        <taxon>Actinomycetes</taxon>
        <taxon>Mycobacteriales</taxon>
        <taxon>Mycobacteriaceae</taxon>
        <taxon>Mycobacterium</taxon>
    </lineage>
</organism>
<dbReference type="InterPro" id="IPR029058">
    <property type="entry name" value="AB_hydrolase_fold"/>
</dbReference>
<keyword evidence="5" id="KW-1185">Reference proteome</keyword>
<evidence type="ECO:0000256" key="2">
    <source>
        <dbReference type="ARBA" id="ARBA00022801"/>
    </source>
</evidence>
<feature type="chain" id="PRO_5012122783" evidence="3">
    <location>
        <begin position="31"/>
        <end position="310"/>
    </location>
</feature>
<evidence type="ECO:0000256" key="1">
    <source>
        <dbReference type="ARBA" id="ARBA00022729"/>
    </source>
</evidence>
<dbReference type="PANTHER" id="PTHR43037">
    <property type="entry name" value="UNNAMED PRODUCT-RELATED"/>
    <property type="match status" value="1"/>
</dbReference>
<dbReference type="OrthoDB" id="9767239at2"/>
<dbReference type="RefSeq" id="WP_083170117.1">
    <property type="nucleotide sequence ID" value="NZ_MVHF01000057.1"/>
</dbReference>
<keyword evidence="2" id="KW-0378">Hydrolase</keyword>
<feature type="signal peptide" evidence="3">
    <location>
        <begin position="1"/>
        <end position="30"/>
    </location>
</feature>
<reference evidence="4 5" key="1">
    <citation type="submission" date="2017-02" db="EMBL/GenBank/DDBJ databases">
        <title>The new phylogeny of genus Mycobacterium.</title>
        <authorList>
            <person name="Tortoli E."/>
            <person name="Trovato A."/>
            <person name="Cirillo D.M."/>
        </authorList>
    </citation>
    <scope>NUCLEOTIDE SEQUENCE [LARGE SCALE GENOMIC DNA]</scope>
    <source>
        <strain evidence="4 5">RW6</strain>
    </source>
</reference>
<dbReference type="InterPro" id="IPR010126">
    <property type="entry name" value="Esterase_phb"/>
</dbReference>
<evidence type="ECO:0000313" key="5">
    <source>
        <dbReference type="Proteomes" id="UP000192448"/>
    </source>
</evidence>
<keyword evidence="1 3" id="KW-0732">Signal</keyword>
<dbReference type="InterPro" id="IPR050955">
    <property type="entry name" value="Plant_Biomass_Hydrol_Est"/>
</dbReference>
<comment type="caution">
    <text evidence="4">The sequence shown here is derived from an EMBL/GenBank/DDBJ whole genome shotgun (WGS) entry which is preliminary data.</text>
</comment>
<name>A0A1X0A2W2_9MYCO</name>
<evidence type="ECO:0000313" key="4">
    <source>
        <dbReference type="EMBL" id="ORA24389.1"/>
    </source>
</evidence>
<dbReference type="EMBL" id="MVHF01000057">
    <property type="protein sequence ID" value="ORA24389.1"/>
    <property type="molecule type" value="Genomic_DNA"/>
</dbReference>
<dbReference type="GO" id="GO:0016787">
    <property type="term" value="F:hydrolase activity"/>
    <property type="evidence" value="ECO:0007669"/>
    <property type="project" value="UniProtKB-KW"/>
</dbReference>
<sequence>MRLAFGRIGPVIATAVVMVAALVMGAPANASPAPWAAAQIDFGGVPRSYELHVPAGVDHPSGLVVNLHAAGATGHDQAALTHYDAVADAHGFMVVYPDGIDLSWADGRGASLPDRQGVDDVGFISALVEQLVAEYHVDPGRVFATGLSAGGFMANRLACDRPDLFAAIAPVAGTLGVNVGCSPSRPVSVLATYGTADPIVPFDGGTMTGRGGTSDILSAPALIDRWRQVNGCPGASAADQLPATGDGTGTQRITYAPCAQGTAVVFMRVDGGGHTWPGAPEILPAQAVGPATHGFDASEESWQFFDSHAR</sequence>
<proteinExistence type="predicted"/>
<dbReference type="Gene3D" id="3.40.50.1820">
    <property type="entry name" value="alpha/beta hydrolase"/>
    <property type="match status" value="1"/>
</dbReference>
<gene>
    <name evidence="4" type="ORF">BST13_34165</name>
</gene>
<dbReference type="SUPFAM" id="SSF53474">
    <property type="entry name" value="alpha/beta-Hydrolases"/>
    <property type="match status" value="2"/>
</dbReference>